<gene>
    <name evidence="1" type="ORF">CO030_03450</name>
</gene>
<accession>A0A2M8F9B9</accession>
<dbReference type="AlphaFoldDB" id="A0A2M8F9B9"/>
<proteinExistence type="predicted"/>
<evidence type="ECO:0000313" key="2">
    <source>
        <dbReference type="Proteomes" id="UP000231456"/>
    </source>
</evidence>
<comment type="caution">
    <text evidence="1">The sequence shown here is derived from an EMBL/GenBank/DDBJ whole genome shotgun (WGS) entry which is preliminary data.</text>
</comment>
<name>A0A2M8F9B9_9BACT</name>
<evidence type="ECO:0000313" key="1">
    <source>
        <dbReference type="EMBL" id="PJC52335.1"/>
    </source>
</evidence>
<dbReference type="Proteomes" id="UP000231456">
    <property type="component" value="Unassembled WGS sequence"/>
</dbReference>
<feature type="non-terminal residue" evidence="1">
    <location>
        <position position="1"/>
    </location>
</feature>
<protein>
    <submittedName>
        <fullName evidence="1">Uncharacterized protein</fullName>
    </submittedName>
</protein>
<sequence>SKFFGIALYVQQGKQSKLVSRISYRQKFFFLIYVTAENAARCCNGGIMTSHTGTPTTFVLMRPFDETNSTRLVDPRTIDTKIKQEGLFPKAIVCASEANCQATNADLWMSRQLCTWLEYSVNDIELCDEQKAWGVLQEQLDGITKIVIVPPRVADVILSIVSGMTTTANWPLFSGHFAIFKIGSTGEKVGDIRLVNPFAGDDHGVSSI</sequence>
<reference evidence="2" key="1">
    <citation type="submission" date="2017-09" db="EMBL/GenBank/DDBJ databases">
        <title>Depth-based differentiation of microbial function through sediment-hosted aquifers and enrichment of novel symbionts in the deep terrestrial subsurface.</title>
        <authorList>
            <person name="Probst A.J."/>
            <person name="Ladd B."/>
            <person name="Jarett J.K."/>
            <person name="Geller-Mcgrath D.E."/>
            <person name="Sieber C.M.K."/>
            <person name="Emerson J.B."/>
            <person name="Anantharaman K."/>
            <person name="Thomas B.C."/>
            <person name="Malmstrom R."/>
            <person name="Stieglmeier M."/>
            <person name="Klingl A."/>
            <person name="Woyke T."/>
            <person name="Ryan C.M."/>
            <person name="Banfield J.F."/>
        </authorList>
    </citation>
    <scope>NUCLEOTIDE SEQUENCE [LARGE SCALE GENOMIC DNA]</scope>
</reference>
<dbReference type="EMBL" id="PFRH01000111">
    <property type="protein sequence ID" value="PJC52335.1"/>
    <property type="molecule type" value="Genomic_DNA"/>
</dbReference>
<organism evidence="1 2">
    <name type="scientific">Candidatus Magasanikbacteria bacterium CG_4_9_14_0_2_um_filter_42_11</name>
    <dbReference type="NCBI Taxonomy" id="1974643"/>
    <lineage>
        <taxon>Bacteria</taxon>
        <taxon>Candidatus Magasanikiibacteriota</taxon>
    </lineage>
</organism>